<name>Q12Q01_SHEDO</name>
<dbReference type="PANTHER" id="PTHR36838">
    <property type="entry name" value="AUXIN EFFLUX CARRIER FAMILY PROTEIN"/>
    <property type="match status" value="1"/>
</dbReference>
<keyword evidence="6 8" id="KW-1133">Transmembrane helix</keyword>
<evidence type="ECO:0000256" key="1">
    <source>
        <dbReference type="ARBA" id="ARBA00004651"/>
    </source>
</evidence>
<protein>
    <submittedName>
        <fullName evidence="9">Auxin Efflux Carrier</fullName>
    </submittedName>
</protein>
<reference evidence="9 10" key="1">
    <citation type="submission" date="2006-03" db="EMBL/GenBank/DDBJ databases">
        <title>Complete sequence of Shewanella denitrificans OS217.</title>
        <authorList>
            <consortium name="US DOE Joint Genome Institute"/>
            <person name="Copeland A."/>
            <person name="Lucas S."/>
            <person name="Lapidus A."/>
            <person name="Barry K."/>
            <person name="Detter J.C."/>
            <person name="Glavina del Rio T."/>
            <person name="Hammon N."/>
            <person name="Israni S."/>
            <person name="Dalin E."/>
            <person name="Tice H."/>
            <person name="Pitluck S."/>
            <person name="Brettin T."/>
            <person name="Bruce D."/>
            <person name="Han C."/>
            <person name="Tapia R."/>
            <person name="Gilna P."/>
            <person name="Kiss H."/>
            <person name="Schmutz J."/>
            <person name="Larimer F."/>
            <person name="Land M."/>
            <person name="Hauser L."/>
            <person name="Kyrpides N."/>
            <person name="Lykidis A."/>
            <person name="Richardson P."/>
        </authorList>
    </citation>
    <scope>NUCLEOTIDE SEQUENCE [LARGE SCALE GENOMIC DNA]</scope>
    <source>
        <strain evidence="10">OS217 / ATCC BAA-1090 / DSM 15013</strain>
    </source>
</reference>
<proteinExistence type="inferred from homology"/>
<feature type="transmembrane region" description="Helical" evidence="8">
    <location>
        <begin position="6"/>
        <end position="26"/>
    </location>
</feature>
<feature type="transmembrane region" description="Helical" evidence="8">
    <location>
        <begin position="207"/>
        <end position="227"/>
    </location>
</feature>
<dbReference type="OrthoDB" id="9810457at2"/>
<dbReference type="STRING" id="318161.Sden_1189"/>
<dbReference type="InterPro" id="IPR004776">
    <property type="entry name" value="Mem_transp_PIN-like"/>
</dbReference>
<feature type="transmembrane region" description="Helical" evidence="8">
    <location>
        <begin position="63"/>
        <end position="87"/>
    </location>
</feature>
<keyword evidence="4" id="KW-1003">Cell membrane</keyword>
<evidence type="ECO:0000256" key="4">
    <source>
        <dbReference type="ARBA" id="ARBA00022475"/>
    </source>
</evidence>
<sequence>MSPTLTPIAAVFGIMLLGAIVQKSKLLPSDSDNILNQYVYYVAFPAIMFIALAQTPFASITQWGFICALSLSMVFTYVIALGLSYWANPEKSALAAIRALNATFGNTAFIGIPLLGMLFPDDKSALVAAAIASLLSVVMFAFALVSIEIATSKALTGKKTDQHQIQASHPLMIMLHALGSNPIVIASALGVGVSAAALNLPESLSQMLHQVGNTSSPCALFAIGMVLTKAMHRDSGSLRWDKAFIIELNLINFLKLILQPLTAYALLSLFKVEGQWLTMGVILASLPTAASVYLLAQRYQVHTSQSAFAILISTVLTFISLPIIESLLSKGF</sequence>
<feature type="transmembrane region" description="Helical" evidence="8">
    <location>
        <begin position="248"/>
        <end position="270"/>
    </location>
</feature>
<feature type="transmembrane region" description="Helical" evidence="8">
    <location>
        <begin position="276"/>
        <end position="296"/>
    </location>
</feature>
<evidence type="ECO:0000256" key="3">
    <source>
        <dbReference type="ARBA" id="ARBA00022448"/>
    </source>
</evidence>
<evidence type="ECO:0000256" key="8">
    <source>
        <dbReference type="SAM" id="Phobius"/>
    </source>
</evidence>
<evidence type="ECO:0000256" key="2">
    <source>
        <dbReference type="ARBA" id="ARBA00010145"/>
    </source>
</evidence>
<evidence type="ECO:0000313" key="10">
    <source>
        <dbReference type="Proteomes" id="UP000001982"/>
    </source>
</evidence>
<dbReference type="GO" id="GO:0005886">
    <property type="term" value="C:plasma membrane"/>
    <property type="evidence" value="ECO:0007669"/>
    <property type="project" value="UniProtKB-SubCell"/>
</dbReference>
<dbReference type="Pfam" id="PF03547">
    <property type="entry name" value="Mem_trans"/>
    <property type="match status" value="1"/>
</dbReference>
<comment type="similarity">
    <text evidence="2">Belongs to the auxin efflux carrier (TC 2.A.69) family.</text>
</comment>
<keyword evidence="10" id="KW-1185">Reference proteome</keyword>
<dbReference type="RefSeq" id="WP_011495635.1">
    <property type="nucleotide sequence ID" value="NC_007954.1"/>
</dbReference>
<evidence type="ECO:0000256" key="6">
    <source>
        <dbReference type="ARBA" id="ARBA00022989"/>
    </source>
</evidence>
<organism evidence="9 10">
    <name type="scientific">Shewanella denitrificans (strain OS217 / ATCC BAA-1090 / DSM 15013)</name>
    <dbReference type="NCBI Taxonomy" id="318161"/>
    <lineage>
        <taxon>Bacteria</taxon>
        <taxon>Pseudomonadati</taxon>
        <taxon>Pseudomonadota</taxon>
        <taxon>Gammaproteobacteria</taxon>
        <taxon>Alteromonadales</taxon>
        <taxon>Shewanellaceae</taxon>
        <taxon>Shewanella</taxon>
    </lineage>
</organism>
<feature type="transmembrane region" description="Helical" evidence="8">
    <location>
        <begin position="308"/>
        <end position="328"/>
    </location>
</feature>
<dbReference type="KEGG" id="sdn:Sden_1189"/>
<gene>
    <name evidence="9" type="ordered locus">Sden_1189</name>
</gene>
<dbReference type="InterPro" id="IPR038770">
    <property type="entry name" value="Na+/solute_symporter_sf"/>
</dbReference>
<keyword evidence="5 8" id="KW-0812">Transmembrane</keyword>
<dbReference type="AlphaFoldDB" id="Q12Q01"/>
<keyword evidence="7 8" id="KW-0472">Membrane</keyword>
<feature type="transmembrane region" description="Helical" evidence="8">
    <location>
        <begin position="99"/>
        <end position="119"/>
    </location>
</feature>
<evidence type="ECO:0000256" key="7">
    <source>
        <dbReference type="ARBA" id="ARBA00023136"/>
    </source>
</evidence>
<dbReference type="Gene3D" id="1.20.1530.20">
    <property type="match status" value="1"/>
</dbReference>
<evidence type="ECO:0000313" key="9">
    <source>
        <dbReference type="EMBL" id="ABE54475.1"/>
    </source>
</evidence>
<feature type="transmembrane region" description="Helical" evidence="8">
    <location>
        <begin position="125"/>
        <end position="150"/>
    </location>
</feature>
<evidence type="ECO:0000256" key="5">
    <source>
        <dbReference type="ARBA" id="ARBA00022692"/>
    </source>
</evidence>
<feature type="transmembrane region" description="Helical" evidence="8">
    <location>
        <begin position="171"/>
        <end position="195"/>
    </location>
</feature>
<dbReference type="HOGENOM" id="CLU_056175_2_1_6"/>
<dbReference type="eggNOG" id="COG0679">
    <property type="taxonomic scope" value="Bacteria"/>
</dbReference>
<dbReference type="Proteomes" id="UP000001982">
    <property type="component" value="Chromosome"/>
</dbReference>
<dbReference type="EMBL" id="CP000302">
    <property type="protein sequence ID" value="ABE54475.1"/>
    <property type="molecule type" value="Genomic_DNA"/>
</dbReference>
<comment type="subcellular location">
    <subcellularLocation>
        <location evidence="1">Cell membrane</location>
        <topology evidence="1">Multi-pass membrane protein</topology>
    </subcellularLocation>
</comment>
<accession>Q12Q01</accession>
<feature type="transmembrane region" description="Helical" evidence="8">
    <location>
        <begin position="38"/>
        <end position="57"/>
    </location>
</feature>
<dbReference type="PANTHER" id="PTHR36838:SF3">
    <property type="entry name" value="TRANSPORTER AUXIN EFFLUX CARRIER EC FAMILY"/>
    <property type="match status" value="1"/>
</dbReference>
<dbReference type="GO" id="GO:0055085">
    <property type="term" value="P:transmembrane transport"/>
    <property type="evidence" value="ECO:0007669"/>
    <property type="project" value="InterPro"/>
</dbReference>
<keyword evidence="3" id="KW-0813">Transport</keyword>